<feature type="transmembrane region" description="Helical" evidence="8">
    <location>
        <begin position="167"/>
        <end position="186"/>
    </location>
</feature>
<evidence type="ECO:0000313" key="13">
    <source>
        <dbReference type="Proteomes" id="UP000076612"/>
    </source>
</evidence>
<dbReference type="GO" id="GO:0022857">
    <property type="term" value="F:transmembrane transporter activity"/>
    <property type="evidence" value="ECO:0007669"/>
    <property type="project" value="InterPro"/>
</dbReference>
<evidence type="ECO:0000256" key="4">
    <source>
        <dbReference type="ARBA" id="ARBA00022692"/>
    </source>
</evidence>
<feature type="compositionally biased region" description="Low complexity" evidence="7">
    <location>
        <begin position="196"/>
        <end position="205"/>
    </location>
</feature>
<dbReference type="SUPFAM" id="SSF103473">
    <property type="entry name" value="MFS general substrate transporter"/>
    <property type="match status" value="1"/>
</dbReference>
<evidence type="ECO:0000313" key="11">
    <source>
        <dbReference type="EMBL" id="QPS33910.1"/>
    </source>
</evidence>
<dbReference type="PANTHER" id="PTHR23517:SF3">
    <property type="entry name" value="INTEGRAL MEMBRANE TRANSPORT PROTEIN"/>
    <property type="match status" value="1"/>
</dbReference>
<dbReference type="GO" id="GO:0005886">
    <property type="term" value="C:plasma membrane"/>
    <property type="evidence" value="ECO:0007669"/>
    <property type="project" value="UniProtKB-SubCell"/>
</dbReference>
<feature type="transmembrane region" description="Helical" evidence="8">
    <location>
        <begin position="268"/>
        <end position="286"/>
    </location>
</feature>
<feature type="region of interest" description="Disordered" evidence="7">
    <location>
        <begin position="196"/>
        <end position="258"/>
    </location>
</feature>
<dbReference type="Proteomes" id="UP000594979">
    <property type="component" value="Chromosome"/>
</dbReference>
<feature type="domain" description="Major facilitator superfamily (MFS) profile" evidence="9">
    <location>
        <begin position="5"/>
        <end position="448"/>
    </location>
</feature>
<dbReference type="AlphaFoldDB" id="A0A161S332"/>
<protein>
    <submittedName>
        <fullName evidence="10">Arabinose efflux permease</fullName>
    </submittedName>
    <submittedName>
        <fullName evidence="11">MFS transporter</fullName>
    </submittedName>
    <submittedName>
        <fullName evidence="12">Major Facilitator Superfamily</fullName>
    </submittedName>
</protein>
<keyword evidence="2" id="KW-0813">Transport</keyword>
<feature type="compositionally biased region" description="Basic and acidic residues" evidence="7">
    <location>
        <begin position="206"/>
        <end position="219"/>
    </location>
</feature>
<dbReference type="EMBL" id="LQQR01000003">
    <property type="protein sequence ID" value="KZE23381.1"/>
    <property type="molecule type" value="Genomic_DNA"/>
</dbReference>
<proteinExistence type="predicted"/>
<dbReference type="GeneID" id="99773976"/>
<feature type="transmembrane region" description="Helical" evidence="8">
    <location>
        <begin position="306"/>
        <end position="327"/>
    </location>
</feature>
<evidence type="ECO:0000256" key="8">
    <source>
        <dbReference type="SAM" id="Phobius"/>
    </source>
</evidence>
<dbReference type="Proteomes" id="UP000386281">
    <property type="component" value="Unassembled WGS sequence"/>
</dbReference>
<feature type="region of interest" description="Disordered" evidence="7">
    <location>
        <begin position="453"/>
        <end position="503"/>
    </location>
</feature>
<feature type="transmembrane region" description="Helical" evidence="8">
    <location>
        <begin position="69"/>
        <end position="92"/>
    </location>
</feature>
<gene>
    <name evidence="10" type="ORF">AVW13_03990</name>
    <name evidence="11" type="ORF">I6G59_00730</name>
    <name evidence="12" type="ORF">NCTC12391_02003</name>
</gene>
<dbReference type="Proteomes" id="UP000076612">
    <property type="component" value="Unassembled WGS sequence"/>
</dbReference>
<evidence type="ECO:0000313" key="10">
    <source>
        <dbReference type="EMBL" id="KZE23381.1"/>
    </source>
</evidence>
<evidence type="ECO:0000256" key="3">
    <source>
        <dbReference type="ARBA" id="ARBA00022475"/>
    </source>
</evidence>
<dbReference type="InterPro" id="IPR020846">
    <property type="entry name" value="MFS_dom"/>
</dbReference>
<sequence>MLKPILWPVLIPSLLFAAGLGAILPVLVLGALSLGASSAFAAATVGIMGAVSLLATVPAGILIDRLGDLRAMVVATVTAIVVLAAIVVAFLWDSAGSIVVYTIALMLFAPVSDVWNLARQAVVAEVMPSAHLAKAMTALGGSMRVGNLVGPIIGAGLMLVFPIWSVFVFAGVAGLLAILVLALPIARIPDYGQTSGDAATGTASAHSDHRETARGRADAADATTVTTVPRDSQAASDSAQHPISGDTHAQGASATAAPPRRARLDVRWNAVILVGISIITLTVARSAQPVVIQLWGVSIGLHESQISLLIAFGAGLELVFMFLGAYIKDHLGRVATLVACLTIFGAGFIAMVTMPTLVGMIVAVGIMAVGNGLGAGVNMTIGADLSPAIGRARFLGIWAIFNNGGKLAGPSVIALVIAIASLQFGVLFTGLFAIAGAVWVLVWAKRIGLPGRNAGQERPPAGAEPQAAGRAGRSNEAGSRPTDEDQTGQSPSEWSSADHPSRR</sequence>
<keyword evidence="5 8" id="KW-1133">Transmembrane helix</keyword>
<reference evidence="11 15" key="4">
    <citation type="submission" date="2020-12" db="EMBL/GenBank/DDBJ databases">
        <title>FDA dAtabase for Regulatory Grade micrObial Sequences (FDA-ARGOS): Supporting development and validation of Infectious Disease Dx tests.</title>
        <authorList>
            <person name="Sproer C."/>
            <person name="Gronow S."/>
            <person name="Severitt S."/>
            <person name="Schroder I."/>
            <person name="Tallon L."/>
            <person name="Sadzewicz L."/>
            <person name="Zhao X."/>
            <person name="Boylan J."/>
            <person name="Ott S."/>
            <person name="Bowen H."/>
            <person name="Vavikolanu K."/>
            <person name="Mehta A."/>
            <person name="Aluvathingal J."/>
            <person name="Nadendla S."/>
            <person name="Lowell S."/>
            <person name="Myers T."/>
            <person name="Yan Y."/>
            <person name="Sichtig H."/>
        </authorList>
    </citation>
    <scope>NUCLEOTIDE SEQUENCE [LARGE SCALE GENOMIC DNA]</scope>
    <source>
        <strain evidence="11 15">FDAARGOS_902</strain>
    </source>
</reference>
<dbReference type="EMBL" id="CP065682">
    <property type="protein sequence ID" value="QPS33910.1"/>
    <property type="molecule type" value="Genomic_DNA"/>
</dbReference>
<evidence type="ECO:0000313" key="14">
    <source>
        <dbReference type="Proteomes" id="UP000386281"/>
    </source>
</evidence>
<comment type="subcellular location">
    <subcellularLocation>
        <location evidence="1">Cell membrane</location>
        <topology evidence="1">Multi-pass membrane protein</topology>
    </subcellularLocation>
</comment>
<reference evidence="13" key="1">
    <citation type="submission" date="2016-01" db="EMBL/GenBank/DDBJ databases">
        <title>Draft genome of Chromobacterium sp. F49.</title>
        <authorList>
            <person name="Hong K.W."/>
        </authorList>
    </citation>
    <scope>NUCLEOTIDE SEQUENCE [LARGE SCALE GENOMIC DNA]</scope>
    <source>
        <strain evidence="13">M40</strain>
    </source>
</reference>
<organism evidence="10 13">
    <name type="scientific">Brevibacterium casei</name>
    <dbReference type="NCBI Taxonomy" id="33889"/>
    <lineage>
        <taxon>Bacteria</taxon>
        <taxon>Bacillati</taxon>
        <taxon>Actinomycetota</taxon>
        <taxon>Actinomycetes</taxon>
        <taxon>Micrococcales</taxon>
        <taxon>Brevibacteriaceae</taxon>
        <taxon>Brevibacterium</taxon>
    </lineage>
</organism>
<dbReference type="InterPro" id="IPR036259">
    <property type="entry name" value="MFS_trans_sf"/>
</dbReference>
<dbReference type="Pfam" id="PF07690">
    <property type="entry name" value="MFS_1"/>
    <property type="match status" value="2"/>
</dbReference>
<dbReference type="KEGG" id="bcau:I6G59_00730"/>
<dbReference type="InterPro" id="IPR011701">
    <property type="entry name" value="MFS"/>
</dbReference>
<feature type="transmembrane region" description="Helical" evidence="8">
    <location>
        <begin position="334"/>
        <end position="354"/>
    </location>
</feature>
<feature type="transmembrane region" description="Helical" evidence="8">
    <location>
        <begin position="31"/>
        <end position="57"/>
    </location>
</feature>
<dbReference type="PANTHER" id="PTHR23517">
    <property type="entry name" value="RESISTANCE PROTEIN MDTM, PUTATIVE-RELATED-RELATED"/>
    <property type="match status" value="1"/>
</dbReference>
<dbReference type="RefSeq" id="WP_063248840.1">
    <property type="nucleotide sequence ID" value="NZ_CAACXN010000015.1"/>
</dbReference>
<dbReference type="InterPro" id="IPR050171">
    <property type="entry name" value="MFS_Transporters"/>
</dbReference>
<evidence type="ECO:0000259" key="9">
    <source>
        <dbReference type="PROSITE" id="PS50850"/>
    </source>
</evidence>
<feature type="transmembrane region" description="Helical" evidence="8">
    <location>
        <begin position="426"/>
        <end position="444"/>
    </location>
</feature>
<evidence type="ECO:0000256" key="1">
    <source>
        <dbReference type="ARBA" id="ARBA00004651"/>
    </source>
</evidence>
<keyword evidence="3" id="KW-1003">Cell membrane</keyword>
<reference evidence="10" key="2">
    <citation type="submission" date="2016-01" db="EMBL/GenBank/DDBJ databases">
        <authorList>
            <person name="Hong K.W."/>
        </authorList>
    </citation>
    <scope>NUCLEOTIDE SEQUENCE</scope>
    <source>
        <strain evidence="10">M40</strain>
    </source>
</reference>
<evidence type="ECO:0000256" key="2">
    <source>
        <dbReference type="ARBA" id="ARBA00022448"/>
    </source>
</evidence>
<feature type="transmembrane region" description="Helical" evidence="8">
    <location>
        <begin position="98"/>
        <end position="118"/>
    </location>
</feature>
<feature type="transmembrane region" description="Helical" evidence="8">
    <location>
        <begin position="360"/>
        <end position="383"/>
    </location>
</feature>
<keyword evidence="6 8" id="KW-0472">Membrane</keyword>
<keyword evidence="4 8" id="KW-0812">Transmembrane</keyword>
<feature type="transmembrane region" description="Helical" evidence="8">
    <location>
        <begin position="139"/>
        <end position="161"/>
    </location>
</feature>
<evidence type="ECO:0000256" key="5">
    <source>
        <dbReference type="ARBA" id="ARBA00022989"/>
    </source>
</evidence>
<evidence type="ECO:0000256" key="6">
    <source>
        <dbReference type="ARBA" id="ARBA00023136"/>
    </source>
</evidence>
<dbReference type="EMBL" id="CAACXN010000015">
    <property type="protein sequence ID" value="VEW13794.1"/>
    <property type="molecule type" value="Genomic_DNA"/>
</dbReference>
<evidence type="ECO:0000313" key="15">
    <source>
        <dbReference type="Proteomes" id="UP000594979"/>
    </source>
</evidence>
<evidence type="ECO:0000256" key="7">
    <source>
        <dbReference type="SAM" id="MobiDB-lite"/>
    </source>
</evidence>
<reference evidence="12 14" key="3">
    <citation type="submission" date="2019-02" db="EMBL/GenBank/DDBJ databases">
        <authorList>
            <consortium name="Pathogen Informatics"/>
        </authorList>
    </citation>
    <scope>NUCLEOTIDE SEQUENCE [LARGE SCALE GENOMIC DNA]</scope>
    <source>
        <strain evidence="12 14">3012STDY7078520</strain>
    </source>
</reference>
<evidence type="ECO:0000313" key="12">
    <source>
        <dbReference type="EMBL" id="VEW13794.1"/>
    </source>
</evidence>
<feature type="transmembrane region" description="Helical" evidence="8">
    <location>
        <begin position="395"/>
        <end position="420"/>
    </location>
</feature>
<name>A0A161S332_9MICO</name>
<dbReference type="Gene3D" id="1.20.1250.20">
    <property type="entry name" value="MFS general substrate transporter like domains"/>
    <property type="match status" value="2"/>
</dbReference>
<accession>A0A161S332</accession>
<feature type="compositionally biased region" description="Polar residues" evidence="7">
    <location>
        <begin position="229"/>
        <end position="241"/>
    </location>
</feature>
<dbReference type="STRING" id="33889.AVW13_03990"/>
<dbReference type="PROSITE" id="PS50850">
    <property type="entry name" value="MFS"/>
    <property type="match status" value="1"/>
</dbReference>